<dbReference type="AlphaFoldDB" id="A0A742RLM3"/>
<dbReference type="CDD" id="cd17517">
    <property type="entry name" value="RMtype1_S_EcoKI_StySPI-TRD2-CR2_like"/>
    <property type="match status" value="1"/>
</dbReference>
<evidence type="ECO:0000259" key="4">
    <source>
        <dbReference type="Pfam" id="PF01420"/>
    </source>
</evidence>
<dbReference type="Pfam" id="PF01420">
    <property type="entry name" value="Methylase_S"/>
    <property type="match status" value="2"/>
</dbReference>
<keyword evidence="5" id="KW-0378">Hydrolase</keyword>
<evidence type="ECO:0000313" key="6">
    <source>
        <dbReference type="EMBL" id="HAF2206847.1"/>
    </source>
</evidence>
<keyword evidence="5" id="KW-0255">Endonuclease</keyword>
<organism evidence="5">
    <name type="scientific">Salmonella enterica</name>
    <name type="common">Salmonella choleraesuis</name>
    <dbReference type="NCBI Taxonomy" id="28901"/>
    <lineage>
        <taxon>Bacteria</taxon>
        <taxon>Pseudomonadati</taxon>
        <taxon>Pseudomonadota</taxon>
        <taxon>Gammaproteobacteria</taxon>
        <taxon>Enterobacterales</taxon>
        <taxon>Enterobacteriaceae</taxon>
        <taxon>Salmonella</taxon>
    </lineage>
</organism>
<dbReference type="InterPro" id="IPR044946">
    <property type="entry name" value="Restrct_endonuc_typeI_TRD_sf"/>
</dbReference>
<evidence type="ECO:0000256" key="1">
    <source>
        <dbReference type="ARBA" id="ARBA00010923"/>
    </source>
</evidence>
<keyword evidence="3" id="KW-0238">DNA-binding</keyword>
<comment type="similarity">
    <text evidence="1">Belongs to the type-I restriction system S methylase family.</text>
</comment>
<evidence type="ECO:0000313" key="5">
    <source>
        <dbReference type="EMBL" id="HAF1420492.1"/>
    </source>
</evidence>
<dbReference type="EMBL" id="DAAUMU010000044">
    <property type="protein sequence ID" value="HAF1420492.1"/>
    <property type="molecule type" value="Genomic_DNA"/>
</dbReference>
<keyword evidence="2" id="KW-0680">Restriction system</keyword>
<comment type="caution">
    <text evidence="5">The sequence shown here is derived from an EMBL/GenBank/DDBJ whole genome shotgun (WGS) entry which is preliminary data.</text>
</comment>
<keyword evidence="5" id="KW-0540">Nuclease</keyword>
<dbReference type="CDD" id="cd17278">
    <property type="entry name" value="RMtype1_S_LdeBORF1052P-TRD2-CR2"/>
    <property type="match status" value="1"/>
</dbReference>
<dbReference type="GO" id="GO:0003677">
    <property type="term" value="F:DNA binding"/>
    <property type="evidence" value="ECO:0007669"/>
    <property type="project" value="UniProtKB-KW"/>
</dbReference>
<dbReference type="SUPFAM" id="SSF116734">
    <property type="entry name" value="DNA methylase specificity domain"/>
    <property type="match status" value="2"/>
</dbReference>
<dbReference type="InterPro" id="IPR052021">
    <property type="entry name" value="Type-I_RS_S_subunit"/>
</dbReference>
<evidence type="ECO:0000256" key="3">
    <source>
        <dbReference type="ARBA" id="ARBA00023125"/>
    </source>
</evidence>
<dbReference type="GO" id="GO:0009307">
    <property type="term" value="P:DNA restriction-modification system"/>
    <property type="evidence" value="ECO:0007669"/>
    <property type="project" value="UniProtKB-KW"/>
</dbReference>
<dbReference type="GO" id="GO:0004519">
    <property type="term" value="F:endonuclease activity"/>
    <property type="evidence" value="ECO:0007669"/>
    <property type="project" value="UniProtKB-KW"/>
</dbReference>
<reference evidence="5" key="1">
    <citation type="journal article" date="2018" name="Genome Biol.">
        <title>SKESA: strategic k-mer extension for scrupulous assemblies.</title>
        <authorList>
            <person name="Souvorov A."/>
            <person name="Agarwala R."/>
            <person name="Lipman D.J."/>
        </authorList>
    </citation>
    <scope>NUCLEOTIDE SEQUENCE</scope>
    <source>
        <strain evidence="7">MA.05/00002289</strain>
        <strain evidence="6">MA.CK_01/00000941</strain>
        <strain evidence="5">MA.CK_95/00012903</strain>
    </source>
</reference>
<feature type="domain" description="Type I restriction modification DNA specificity" evidence="4">
    <location>
        <begin position="3"/>
        <end position="175"/>
    </location>
</feature>
<dbReference type="Gene3D" id="3.90.220.20">
    <property type="entry name" value="DNA methylase specificity domains"/>
    <property type="match status" value="2"/>
</dbReference>
<proteinExistence type="inferred from homology"/>
<evidence type="ECO:0000256" key="2">
    <source>
        <dbReference type="ARBA" id="ARBA00022747"/>
    </source>
</evidence>
<dbReference type="PANTHER" id="PTHR30408">
    <property type="entry name" value="TYPE-1 RESTRICTION ENZYME ECOKI SPECIFICITY PROTEIN"/>
    <property type="match status" value="1"/>
</dbReference>
<name>A0A742RLM3_SALER</name>
<evidence type="ECO:0000313" key="7">
    <source>
        <dbReference type="EMBL" id="HAF2572080.1"/>
    </source>
</evidence>
<sequence>MIWPMGKVTDIAEIISGFAFKSEWFGAGDAKVIRIGDLKNGRIDLSEAMVFDEKVHKVREQYRVKSGDILMALSGATVGKIAVADLEAEGAYLNQRVAVIRGKCYENTEFLKYIFTGSRLQKLLLNAGGAAQPNLSPKDLAEMEIPLPPLTEQKRIATILNKADNICQKREQAIKLADNFLRATFLEMFGDPVENPKGWKVKPLISVIVGELQNGAYFPKDKYSKEGVEMVHMADAFYDVIQRGSLKRVQASDADIVKYSLTHEDLMISRRSLNYEGAAKPSLIPQSDEPLIFESSMIRITPDKKQIDKLFLFYYLTDPLVKEHFIRKFVTGATIKGINQKNLEQVRIIVPPLELQKKFSYIVHTLEKHKKKINESEILSIELFTAISQRAFLDQL</sequence>
<dbReference type="EMBL" id="DAAUOA010000043">
    <property type="protein sequence ID" value="HAF2206847.1"/>
    <property type="molecule type" value="Genomic_DNA"/>
</dbReference>
<protein>
    <submittedName>
        <fullName evidence="5">Restriction endonuclease subunit S</fullName>
    </submittedName>
</protein>
<reference evidence="5" key="2">
    <citation type="submission" date="2020-02" db="EMBL/GenBank/DDBJ databases">
        <authorList>
            <consortium name="NCBI Pathogen Detection Project"/>
        </authorList>
    </citation>
    <scope>NUCLEOTIDE SEQUENCE</scope>
    <source>
        <strain evidence="7">MA.05/00002289</strain>
        <strain evidence="6">MA.CK_01/00000941</strain>
        <strain evidence="5">MA.CK_95/00012903</strain>
    </source>
</reference>
<accession>A0A742RLM3</accession>
<dbReference type="PANTHER" id="PTHR30408:SF12">
    <property type="entry name" value="TYPE I RESTRICTION ENZYME MJAVIII SPECIFICITY SUBUNIT"/>
    <property type="match status" value="1"/>
</dbReference>
<dbReference type="EMBL" id="DAAUPK010000039">
    <property type="protein sequence ID" value="HAF2572080.1"/>
    <property type="molecule type" value="Genomic_DNA"/>
</dbReference>
<gene>
    <name evidence="6" type="ORF">G8N85_004925</name>
    <name evidence="5" type="ORF">G9B68_004999</name>
    <name evidence="7" type="ORF">G9E70_005079</name>
</gene>
<feature type="domain" description="Type I restriction modification DNA specificity" evidence="4">
    <location>
        <begin position="196"/>
        <end position="381"/>
    </location>
</feature>
<dbReference type="InterPro" id="IPR000055">
    <property type="entry name" value="Restrct_endonuc_typeI_TRD"/>
</dbReference>